<evidence type="ECO:0000313" key="2">
    <source>
        <dbReference type="EMBL" id="MDQ0326710.1"/>
    </source>
</evidence>
<dbReference type="RefSeq" id="WP_307154856.1">
    <property type="nucleotide sequence ID" value="NZ_JAUSUK010000002.1"/>
</dbReference>
<organism evidence="2 3">
    <name type="scientific">Rhodopseudomonas julia</name>
    <dbReference type="NCBI Taxonomy" id="200617"/>
    <lineage>
        <taxon>Bacteria</taxon>
        <taxon>Pseudomonadati</taxon>
        <taxon>Pseudomonadota</taxon>
        <taxon>Alphaproteobacteria</taxon>
        <taxon>Hyphomicrobiales</taxon>
        <taxon>Nitrobacteraceae</taxon>
        <taxon>Rhodopseudomonas</taxon>
    </lineage>
</organism>
<feature type="region of interest" description="Disordered" evidence="1">
    <location>
        <begin position="42"/>
        <end position="71"/>
    </location>
</feature>
<feature type="compositionally biased region" description="Basic and acidic residues" evidence="1">
    <location>
        <begin position="42"/>
        <end position="57"/>
    </location>
</feature>
<accession>A0ABU0C888</accession>
<evidence type="ECO:0000313" key="3">
    <source>
        <dbReference type="Proteomes" id="UP001230253"/>
    </source>
</evidence>
<reference evidence="2 3" key="1">
    <citation type="submission" date="2023-07" db="EMBL/GenBank/DDBJ databases">
        <title>Genomic Encyclopedia of Type Strains, Phase IV (KMG-IV): sequencing the most valuable type-strain genomes for metagenomic binning, comparative biology and taxonomic classification.</title>
        <authorList>
            <person name="Goeker M."/>
        </authorList>
    </citation>
    <scope>NUCLEOTIDE SEQUENCE [LARGE SCALE GENOMIC DNA]</scope>
    <source>
        <strain evidence="2 3">DSM 11549</strain>
    </source>
</reference>
<name>A0ABU0C888_9BRAD</name>
<dbReference type="EMBL" id="JAUSUK010000002">
    <property type="protein sequence ID" value="MDQ0326710.1"/>
    <property type="molecule type" value="Genomic_DNA"/>
</dbReference>
<protein>
    <submittedName>
        <fullName evidence="2">Uncharacterized protein</fullName>
    </submittedName>
</protein>
<evidence type="ECO:0000256" key="1">
    <source>
        <dbReference type="SAM" id="MobiDB-lite"/>
    </source>
</evidence>
<keyword evidence="3" id="KW-1185">Reference proteome</keyword>
<dbReference type="Proteomes" id="UP001230253">
    <property type="component" value="Unassembled WGS sequence"/>
</dbReference>
<comment type="caution">
    <text evidence="2">The sequence shown here is derived from an EMBL/GenBank/DDBJ whole genome shotgun (WGS) entry which is preliminary data.</text>
</comment>
<sequence>MLMEPAHRRENEFGAKARSADLIERHLAVTMVTSSAATVIARERQHSPEREATDKHPSKSHRQSVESENIFTRSHDSNIRIYSMILS</sequence>
<proteinExistence type="predicted"/>
<gene>
    <name evidence="2" type="ORF">J2R99_002579</name>
</gene>